<keyword evidence="5" id="KW-0808">Transferase</keyword>
<feature type="region of interest" description="Disordered" evidence="2">
    <location>
        <begin position="1"/>
        <end position="28"/>
    </location>
</feature>
<proteinExistence type="predicted"/>
<dbReference type="PROSITE" id="PS50157">
    <property type="entry name" value="ZINC_FINGER_C2H2_2"/>
    <property type="match status" value="1"/>
</dbReference>
<dbReference type="PANTHER" id="PTHR19446">
    <property type="entry name" value="REVERSE TRANSCRIPTASES"/>
    <property type="match status" value="1"/>
</dbReference>
<dbReference type="Pfam" id="PF00078">
    <property type="entry name" value="RVT_1"/>
    <property type="match status" value="1"/>
</dbReference>
<keyword evidence="1" id="KW-0862">Zinc</keyword>
<dbReference type="InterPro" id="IPR000477">
    <property type="entry name" value="RT_dom"/>
</dbReference>
<dbReference type="PROSITE" id="PS00028">
    <property type="entry name" value="ZINC_FINGER_C2H2_1"/>
    <property type="match status" value="1"/>
</dbReference>
<keyword evidence="1" id="KW-0863">Zinc-finger</keyword>
<dbReference type="GO" id="GO:0003964">
    <property type="term" value="F:RNA-directed DNA polymerase activity"/>
    <property type="evidence" value="ECO:0007669"/>
    <property type="project" value="UniProtKB-KW"/>
</dbReference>
<dbReference type="EMBL" id="FJ461304">
    <property type="protein sequence ID" value="ACJ71597.1"/>
    <property type="molecule type" value="Genomic_DNA"/>
</dbReference>
<dbReference type="Gene3D" id="3.30.160.60">
    <property type="entry name" value="Classic Zinc Finger"/>
    <property type="match status" value="1"/>
</dbReference>
<evidence type="ECO:0000259" key="4">
    <source>
        <dbReference type="PROSITE" id="PS50878"/>
    </source>
</evidence>
<sequence>MSNYNETNTSGGDNPRMATQTTGSLSSGPINQHTCELCCRTFGTRAGLGQHVRKTHPIESNQSINVERKKRRWSPEEIRRMANMEAQATINNIKHLTQYLATYLPQRTLNAIKGRRRDAEYKELVTGIIANLRSNSSTQQTNQVCNESEMSQRSKILQSIRESVRDLRSRRNKYAKALQELGEAALCGKMLNEEQLIHCIKSMFNTAKCPKGPRFRKTATHSGTNKQQRQQRYARVQKLYKMNRKVAAKMVLEETDKIQIKLPDHDPMFKFWESEFKEGEGMPERMPKDLKESPDLKAIWDPVTEEEVRKAKVANNTAAGPDGIQPKSWNRISLKYKTLIYNLLLYYEKVPHKLKVSRTVFIPKKKDGSSDPGEFRPLTICSVVLRGFNKILVQRLVSLYKYDERQTAYLPIDGVGTNIHVLAAILNDSNTKLSELHVALLDITKAFNRLHHTSIIKSLVGKGFPYGFITFIRRMYTGLQTMMQFEGHCKMTQVNRGVYQGDPLSGPIFLLAIEKGLQALDKEVGYDIGDVRVNAGAYADDTDLVAGTRLGLQDNINRFSSTIKQVGLEVNPRKSMTLSLVPSGKEKKMKVETGKPFRANDVPLKELSINDFWRYLGISYTNEGPERLSLTIEQDLERLTKAPLKPQQRIHMLNAYVIPKYQDKLVLSKTTAKGLKRTDRQIRQYVRRWLKLPHDVPIAYLHAPVKSGGLNIPCLQYWIPLLRVNRVNKITESQRSVLAAVGKTALLTSTVYKCNQSLATLGGNPTMLAYRTYWEKELYAKVDGKDLQNARDDKASTRWNGMLHSDISGEDYLNYHKLRTNSVPTKVRTARGRPQKETSCRGGCKSTETLQHVVQQCHRTHGGRTLRHDRIVGLLQHELRRDYNVLAKQELKTGIGLRKPDLVLIKDDTAHIVDVQVARCSKLNESHVRKRSKYDKKEIEVEVKSRYRVSKVMYEACTISYKGIWDKQSVMSMRRLGVSEYCLFKIVTSTLRGTWLCWKRFNMITSVRS</sequence>
<keyword evidence="1" id="KW-0479">Metal-binding</keyword>
<dbReference type="GO" id="GO:0008270">
    <property type="term" value="F:zinc ion binding"/>
    <property type="evidence" value="ECO:0007669"/>
    <property type="project" value="UniProtKB-KW"/>
</dbReference>
<dbReference type="AlphaFoldDB" id="B8Y0J4"/>
<feature type="domain" description="Reverse transcriptase" evidence="4">
    <location>
        <begin position="343"/>
        <end position="620"/>
    </location>
</feature>
<evidence type="ECO:0000256" key="2">
    <source>
        <dbReference type="SAM" id="MobiDB-lite"/>
    </source>
</evidence>
<protein>
    <submittedName>
        <fullName evidence="5">Reverse transcriptase</fullName>
    </submittedName>
</protein>
<evidence type="ECO:0000256" key="1">
    <source>
        <dbReference type="PROSITE-ProRule" id="PRU00042"/>
    </source>
</evidence>
<evidence type="ECO:0000259" key="3">
    <source>
        <dbReference type="PROSITE" id="PS50157"/>
    </source>
</evidence>
<keyword evidence="5" id="KW-0548">Nucleotidyltransferase</keyword>
<reference evidence="5" key="1">
    <citation type="journal article" date="2009" name="Chromosome Res.">
        <title>The R2 mobile element of Rhynchosciara americana: molecular, cytological and dynamic aspects.</title>
        <authorList>
            <person name="Rezende-Teixeira P."/>
            <person name="Siviero F."/>
            <person name="da Costa Rosa M."/>
            <person name="Machado-Santelli G.M."/>
        </authorList>
    </citation>
    <scope>NUCLEOTIDE SEQUENCE</scope>
</reference>
<dbReference type="CDD" id="cd01650">
    <property type="entry name" value="RT_nLTR_like"/>
    <property type="match status" value="1"/>
</dbReference>
<accession>B8Y0J4</accession>
<name>B8Y0J4_RHYAM</name>
<organism evidence="5">
    <name type="scientific">Rhynchosciara americana</name>
    <name type="common">Fungus gnat</name>
    <dbReference type="NCBI Taxonomy" id="7186"/>
    <lineage>
        <taxon>Eukaryota</taxon>
        <taxon>Metazoa</taxon>
        <taxon>Ecdysozoa</taxon>
        <taxon>Arthropoda</taxon>
        <taxon>Hexapoda</taxon>
        <taxon>Insecta</taxon>
        <taxon>Pterygota</taxon>
        <taxon>Neoptera</taxon>
        <taxon>Endopterygota</taxon>
        <taxon>Diptera</taxon>
        <taxon>Nematocera</taxon>
        <taxon>Sciaroidea</taxon>
        <taxon>Sciaridae</taxon>
        <taxon>Rhynchosciara</taxon>
    </lineage>
</organism>
<dbReference type="PROSITE" id="PS50878">
    <property type="entry name" value="RT_POL"/>
    <property type="match status" value="1"/>
</dbReference>
<keyword evidence="5" id="KW-0695">RNA-directed DNA polymerase</keyword>
<evidence type="ECO:0000313" key="5">
    <source>
        <dbReference type="EMBL" id="ACJ71597.1"/>
    </source>
</evidence>
<dbReference type="InterPro" id="IPR013087">
    <property type="entry name" value="Znf_C2H2_type"/>
</dbReference>
<feature type="domain" description="C2H2-type" evidence="3">
    <location>
        <begin position="33"/>
        <end position="61"/>
    </location>
</feature>